<protein>
    <submittedName>
        <fullName evidence="2">Uncharacterized protein</fullName>
    </submittedName>
</protein>
<dbReference type="AlphaFoldDB" id="G2R8R2"/>
<reference evidence="2 3" key="1">
    <citation type="journal article" date="2011" name="Nat. Biotechnol.">
        <title>Comparative genomic analysis of the thermophilic biomass-degrading fungi Myceliophthora thermophila and Thielavia terrestris.</title>
        <authorList>
            <person name="Berka R.M."/>
            <person name="Grigoriev I.V."/>
            <person name="Otillar R."/>
            <person name="Salamov A."/>
            <person name="Grimwood J."/>
            <person name="Reid I."/>
            <person name="Ishmael N."/>
            <person name="John T."/>
            <person name="Darmond C."/>
            <person name="Moisan M.-C."/>
            <person name="Henrissat B."/>
            <person name="Coutinho P.M."/>
            <person name="Lombard V."/>
            <person name="Natvig D.O."/>
            <person name="Lindquist E."/>
            <person name="Schmutz J."/>
            <person name="Lucas S."/>
            <person name="Harris P."/>
            <person name="Powlowski J."/>
            <person name="Bellemare A."/>
            <person name="Taylor D."/>
            <person name="Butler G."/>
            <person name="de Vries R.P."/>
            <person name="Allijn I.E."/>
            <person name="van den Brink J."/>
            <person name="Ushinsky S."/>
            <person name="Storms R."/>
            <person name="Powell A.J."/>
            <person name="Paulsen I.T."/>
            <person name="Elbourne L.D.H."/>
            <person name="Baker S.E."/>
            <person name="Magnuson J."/>
            <person name="LaBoissiere S."/>
            <person name="Clutterbuck A.J."/>
            <person name="Martinez D."/>
            <person name="Wogulis M."/>
            <person name="de Leon A.L."/>
            <person name="Rey M.W."/>
            <person name="Tsang A."/>
        </authorList>
    </citation>
    <scope>NUCLEOTIDE SEQUENCE [LARGE SCALE GENOMIC DNA]</scope>
    <source>
        <strain evidence="3">ATCC 38088 / NRRL 8126</strain>
    </source>
</reference>
<feature type="region of interest" description="Disordered" evidence="1">
    <location>
        <begin position="1"/>
        <end position="26"/>
    </location>
</feature>
<keyword evidence="3" id="KW-1185">Reference proteome</keyword>
<feature type="compositionally biased region" description="Low complexity" evidence="1">
    <location>
        <begin position="9"/>
        <end position="22"/>
    </location>
</feature>
<proteinExistence type="predicted"/>
<organism evidence="2 3">
    <name type="scientific">Thermothielavioides terrestris (strain ATCC 38088 / NRRL 8126)</name>
    <name type="common">Thielavia terrestris</name>
    <dbReference type="NCBI Taxonomy" id="578455"/>
    <lineage>
        <taxon>Eukaryota</taxon>
        <taxon>Fungi</taxon>
        <taxon>Dikarya</taxon>
        <taxon>Ascomycota</taxon>
        <taxon>Pezizomycotina</taxon>
        <taxon>Sordariomycetes</taxon>
        <taxon>Sordariomycetidae</taxon>
        <taxon>Sordariales</taxon>
        <taxon>Chaetomiaceae</taxon>
        <taxon>Thermothielavioides</taxon>
        <taxon>Thermothielavioides terrestris</taxon>
    </lineage>
</organism>
<evidence type="ECO:0000313" key="3">
    <source>
        <dbReference type="Proteomes" id="UP000008181"/>
    </source>
</evidence>
<accession>G2R8R2</accession>
<evidence type="ECO:0000256" key="1">
    <source>
        <dbReference type="SAM" id="MobiDB-lite"/>
    </source>
</evidence>
<dbReference type="GeneID" id="11518663"/>
<feature type="region of interest" description="Disordered" evidence="1">
    <location>
        <begin position="118"/>
        <end position="143"/>
    </location>
</feature>
<feature type="region of interest" description="Disordered" evidence="1">
    <location>
        <begin position="66"/>
        <end position="87"/>
    </location>
</feature>
<dbReference type="HOGENOM" id="CLU_1054423_0_0_1"/>
<name>G2R8R2_THETT</name>
<dbReference type="EMBL" id="CP003011">
    <property type="protein sequence ID" value="AEO68278.1"/>
    <property type="molecule type" value="Genomic_DNA"/>
</dbReference>
<dbReference type="Proteomes" id="UP000008181">
    <property type="component" value="Chromosome 3"/>
</dbReference>
<gene>
    <name evidence="2" type="ORF">THITE_2089773</name>
</gene>
<sequence>MASDSIHQSGGETPGEPSGPMPNSDPVSVARIFEEMLITAQQDRPGDGTIMDFISRRLRKLRLKLHVGHTSKKPTEQAEPEESLNAEAGQIEFNEATPFRTTVKGKIIAVRIVTTLPHAPQPSASTSASVRDGEMPSSASPSPNTLTVAVSFVTLTAPSPLRYYVSERIPALTGSESRAAWERAPKSLFISRRKKKWPPGLVLWGRFRRVCDHGTITTWLFYLKREGMEADYMSIPNRYCGEIYKMPWNFGLPDNNAPDRATSS</sequence>
<dbReference type="KEGG" id="ttt:THITE_2089773"/>
<dbReference type="RefSeq" id="XP_003654614.1">
    <property type="nucleotide sequence ID" value="XM_003654566.1"/>
</dbReference>
<evidence type="ECO:0000313" key="2">
    <source>
        <dbReference type="EMBL" id="AEO68278.1"/>
    </source>
</evidence>